<evidence type="ECO:0000313" key="3">
    <source>
        <dbReference type="Proteomes" id="UP000442695"/>
    </source>
</evidence>
<dbReference type="EMBL" id="WOWR01000018">
    <property type="protein sequence ID" value="KAF0254040.1"/>
    <property type="molecule type" value="Genomic_DNA"/>
</dbReference>
<dbReference type="RefSeq" id="WP_156859167.1">
    <property type="nucleotide sequence ID" value="NZ_WOWR01000018.1"/>
</dbReference>
<reference evidence="2 3" key="1">
    <citation type="submission" date="2019-12" db="EMBL/GenBank/DDBJ databases">
        <authorList>
            <person name="Woiski C."/>
        </authorList>
    </citation>
    <scope>NUCLEOTIDE SEQUENCE [LARGE SCALE GENOMIC DNA]</scope>
    <source>
        <strain evidence="2 3">BOE100</strain>
    </source>
</reference>
<feature type="chain" id="PRO_5031329403" description="Lipoprotein" evidence="1">
    <location>
        <begin position="23"/>
        <end position="212"/>
    </location>
</feature>
<evidence type="ECO:0000256" key="1">
    <source>
        <dbReference type="SAM" id="SignalP"/>
    </source>
</evidence>
<dbReference type="AlphaFoldDB" id="A0A7V8EFT8"/>
<evidence type="ECO:0008006" key="4">
    <source>
        <dbReference type="Google" id="ProtNLM"/>
    </source>
</evidence>
<sequence>MQKFTMAALVAAVLAGCSSAPPEPQVTTYSYESKVHSGTVNVTEKQYTSDVVKCDSNWRDGQLYTPKGIIPMGHDHLNYVINLYADGQEEKTYTLDVPQDLGDRVLAKDYQQAKEYMLQAESNGLVQQGGHFAYPEGYYLRISKPSVKGWDFVSCIGIDHMYVLDSDLQASDNPPIQLDRVVVPFAMDQVNQPVKVSFGSKIQHTAEIRVQP</sequence>
<evidence type="ECO:0000313" key="2">
    <source>
        <dbReference type="EMBL" id="KAF0254040.1"/>
    </source>
</evidence>
<organism evidence="2 3">
    <name type="scientific">Pseudomonas putida</name>
    <name type="common">Arthrobacter siderocapsulatus</name>
    <dbReference type="NCBI Taxonomy" id="303"/>
    <lineage>
        <taxon>Bacteria</taxon>
        <taxon>Pseudomonadati</taxon>
        <taxon>Pseudomonadota</taxon>
        <taxon>Gammaproteobacteria</taxon>
        <taxon>Pseudomonadales</taxon>
        <taxon>Pseudomonadaceae</taxon>
        <taxon>Pseudomonas</taxon>
    </lineage>
</organism>
<protein>
    <recommendedName>
        <fullName evidence="4">Lipoprotein</fullName>
    </recommendedName>
</protein>
<dbReference type="PROSITE" id="PS51257">
    <property type="entry name" value="PROKAR_LIPOPROTEIN"/>
    <property type="match status" value="1"/>
</dbReference>
<dbReference type="Proteomes" id="UP000442695">
    <property type="component" value="Unassembled WGS sequence"/>
</dbReference>
<keyword evidence="1" id="KW-0732">Signal</keyword>
<comment type="caution">
    <text evidence="2">The sequence shown here is derived from an EMBL/GenBank/DDBJ whole genome shotgun (WGS) entry which is preliminary data.</text>
</comment>
<feature type="signal peptide" evidence="1">
    <location>
        <begin position="1"/>
        <end position="22"/>
    </location>
</feature>
<name>A0A7V8EFT8_PSEPU</name>
<accession>A0A7V8EFT8</accession>
<proteinExistence type="predicted"/>
<gene>
    <name evidence="2" type="ORF">GN299_15335</name>
</gene>